<protein>
    <recommendedName>
        <fullName evidence="3">DUF2190 family protein</fullName>
    </recommendedName>
</protein>
<evidence type="ECO:0000313" key="1">
    <source>
        <dbReference type="EMBL" id="KAB1079396.1"/>
    </source>
</evidence>
<name>A0A6L3T2N0_9HYPH</name>
<reference evidence="1 2" key="1">
    <citation type="submission" date="2019-09" db="EMBL/GenBank/DDBJ databases">
        <title>YIM 48816 draft genome.</title>
        <authorList>
            <person name="Jiang L."/>
        </authorList>
    </citation>
    <scope>NUCLEOTIDE SEQUENCE [LARGE SCALE GENOMIC DNA]</scope>
    <source>
        <strain evidence="1 2">YIM 48816</strain>
    </source>
</reference>
<dbReference type="EMBL" id="VZZK01000009">
    <property type="protein sequence ID" value="KAB1079396.1"/>
    <property type="molecule type" value="Genomic_DNA"/>
</dbReference>
<dbReference type="OrthoDB" id="609366at2"/>
<accession>A0A6L3T2N0</accession>
<organism evidence="1 2">
    <name type="scientific">Methylobacterium soli</name>
    <dbReference type="NCBI Taxonomy" id="553447"/>
    <lineage>
        <taxon>Bacteria</taxon>
        <taxon>Pseudomonadati</taxon>
        <taxon>Pseudomonadota</taxon>
        <taxon>Alphaproteobacteria</taxon>
        <taxon>Hyphomicrobiales</taxon>
        <taxon>Methylobacteriaceae</taxon>
        <taxon>Methylobacterium</taxon>
    </lineage>
</organism>
<sequence>MAARPPLVLGSDGLPQRLQPGDTINANAFFTGTANLPALLLIGQGTSTVTVTPKIAGDVLAVGECITATPALPLPAGLNIAYATVTAPNTVQIGFTAAIAIAGTAMAWTIVAHR</sequence>
<proteinExistence type="predicted"/>
<dbReference type="Proteomes" id="UP000474159">
    <property type="component" value="Unassembled WGS sequence"/>
</dbReference>
<evidence type="ECO:0000313" key="2">
    <source>
        <dbReference type="Proteomes" id="UP000474159"/>
    </source>
</evidence>
<gene>
    <name evidence="1" type="ORF">F6X53_11375</name>
</gene>
<dbReference type="AlphaFoldDB" id="A0A6L3T2N0"/>
<evidence type="ECO:0008006" key="3">
    <source>
        <dbReference type="Google" id="ProtNLM"/>
    </source>
</evidence>
<keyword evidence="2" id="KW-1185">Reference proteome</keyword>
<dbReference type="RefSeq" id="WP_151000131.1">
    <property type="nucleotide sequence ID" value="NZ_BPQY01000103.1"/>
</dbReference>
<comment type="caution">
    <text evidence="1">The sequence shown here is derived from an EMBL/GenBank/DDBJ whole genome shotgun (WGS) entry which is preliminary data.</text>
</comment>